<evidence type="ECO:0000313" key="1">
    <source>
        <dbReference type="EMBL" id="PWG01436.1"/>
    </source>
</evidence>
<reference evidence="1 2" key="1">
    <citation type="submission" date="2018-05" db="EMBL/GenBank/DDBJ databases">
        <title>Genome of Sphingosinicella humi QZX222.</title>
        <authorList>
            <person name="Qiao Z."/>
            <person name="Wang G."/>
        </authorList>
    </citation>
    <scope>NUCLEOTIDE SEQUENCE [LARGE SCALE GENOMIC DNA]</scope>
    <source>
        <strain evidence="1 2">QZX222</strain>
    </source>
</reference>
<accession>A0A2U2IZC5</accession>
<evidence type="ECO:0000313" key="2">
    <source>
        <dbReference type="Proteomes" id="UP000245916"/>
    </source>
</evidence>
<keyword evidence="2" id="KW-1185">Reference proteome</keyword>
<protein>
    <recommendedName>
        <fullName evidence="3">DUF2158 domain-containing protein</fullName>
    </recommendedName>
</protein>
<dbReference type="AlphaFoldDB" id="A0A2U2IZC5"/>
<comment type="caution">
    <text evidence="1">The sequence shown here is derived from an EMBL/GenBank/DDBJ whole genome shotgun (WGS) entry which is preliminary data.</text>
</comment>
<sequence length="71" mass="7741">MFTYGDIVCIRSDAPIELRPGSKAWVIGVTAEQDPRGSHFAQFPDGTVYLVEFEGGDAIDVHESMLEPALS</sequence>
<dbReference type="OrthoDB" id="6058411at2"/>
<proteinExistence type="predicted"/>
<organism evidence="1 2">
    <name type="scientific">Allosphingosinicella humi</name>
    <dbReference type="NCBI Taxonomy" id="2068657"/>
    <lineage>
        <taxon>Bacteria</taxon>
        <taxon>Pseudomonadati</taxon>
        <taxon>Pseudomonadota</taxon>
        <taxon>Alphaproteobacteria</taxon>
        <taxon>Sphingomonadales</taxon>
        <taxon>Sphingomonadaceae</taxon>
        <taxon>Allosphingosinicella</taxon>
    </lineage>
</organism>
<dbReference type="RefSeq" id="WP_109269576.1">
    <property type="nucleotide sequence ID" value="NZ_QFFF01000001.1"/>
</dbReference>
<dbReference type="Proteomes" id="UP000245916">
    <property type="component" value="Unassembled WGS sequence"/>
</dbReference>
<name>A0A2U2IZC5_9SPHN</name>
<dbReference type="EMBL" id="QFFF01000001">
    <property type="protein sequence ID" value="PWG01436.1"/>
    <property type="molecule type" value="Genomic_DNA"/>
</dbReference>
<evidence type="ECO:0008006" key="3">
    <source>
        <dbReference type="Google" id="ProtNLM"/>
    </source>
</evidence>
<gene>
    <name evidence="1" type="ORF">DF286_00025</name>
</gene>